<name>A0ABR4GG17_9EURO</name>
<evidence type="ECO:0000313" key="2">
    <source>
        <dbReference type="Proteomes" id="UP001610563"/>
    </source>
</evidence>
<comment type="caution">
    <text evidence="1">The sequence shown here is derived from an EMBL/GenBank/DDBJ whole genome shotgun (WGS) entry which is preliminary data.</text>
</comment>
<dbReference type="EMBL" id="JBFTWV010000016">
    <property type="protein sequence ID" value="KAL2797995.1"/>
    <property type="molecule type" value="Genomic_DNA"/>
</dbReference>
<accession>A0ABR4GG17</accession>
<proteinExistence type="predicted"/>
<gene>
    <name evidence="1" type="ORF">BJX66DRAFT_334671</name>
</gene>
<reference evidence="1 2" key="1">
    <citation type="submission" date="2024-07" db="EMBL/GenBank/DDBJ databases">
        <title>Section-level genome sequencing and comparative genomics of Aspergillus sections Usti and Cavernicolus.</title>
        <authorList>
            <consortium name="Lawrence Berkeley National Laboratory"/>
            <person name="Nybo J.L."/>
            <person name="Vesth T.C."/>
            <person name="Theobald S."/>
            <person name="Frisvad J.C."/>
            <person name="Larsen T.O."/>
            <person name="Kjaerboelling I."/>
            <person name="Rothschild-Mancinelli K."/>
            <person name="Lyhne E.K."/>
            <person name="Kogle M.E."/>
            <person name="Barry K."/>
            <person name="Clum A."/>
            <person name="Na H."/>
            <person name="Ledsgaard L."/>
            <person name="Lin J."/>
            <person name="Lipzen A."/>
            <person name="Kuo A."/>
            <person name="Riley R."/>
            <person name="Mondo S."/>
            <person name="Labutti K."/>
            <person name="Haridas S."/>
            <person name="Pangalinan J."/>
            <person name="Salamov A.A."/>
            <person name="Simmons B.A."/>
            <person name="Magnuson J.K."/>
            <person name="Chen J."/>
            <person name="Drula E."/>
            <person name="Henrissat B."/>
            <person name="Wiebenga A."/>
            <person name="Lubbers R.J."/>
            <person name="Gomes A.C."/>
            <person name="Makela M.R."/>
            <person name="Stajich J."/>
            <person name="Grigoriev I.V."/>
            <person name="Mortensen U.H."/>
            <person name="De Vries R.P."/>
            <person name="Baker S.E."/>
            <person name="Andersen M.R."/>
        </authorList>
    </citation>
    <scope>NUCLEOTIDE SEQUENCE [LARGE SCALE GENOMIC DNA]</scope>
    <source>
        <strain evidence="1 2">CBS 209.92</strain>
    </source>
</reference>
<evidence type="ECO:0000313" key="1">
    <source>
        <dbReference type="EMBL" id="KAL2797995.1"/>
    </source>
</evidence>
<evidence type="ECO:0008006" key="3">
    <source>
        <dbReference type="Google" id="ProtNLM"/>
    </source>
</evidence>
<protein>
    <recommendedName>
        <fullName evidence="3">C6 finger domain protein</fullName>
    </recommendedName>
</protein>
<dbReference type="Proteomes" id="UP001610563">
    <property type="component" value="Unassembled WGS sequence"/>
</dbReference>
<sequence length="369" mass="43098">MKWPKAPRIQTGVTLKTMNLDGTTVKYVHGPAYLSVDRHGRYIFTNSANETITYSCYHPDSAFNTETKFNTCILGMLQAWIQNLNSNYYNFLVDLKDWCMKRWRVEMDLFKRMYDMELITLSAEEVMRLSVDSMVYRKFYYERIFGAEDSLVGLLTGRSTEIVVNELLDDLFHSAWCIRARLKEVRPSIPPKERLLVCFDDEDEPEVPQKASIPTPGHHKMQQFYDWCLERHANWAKEGVFTKRTCHHRYQLGTLADLTTAASIYWPQGNRGLIPEKVRYDKQLQAYPWGLPASKLTTTLKEAGREEVYSNVDVREYLRDLELWYFEQNSKTSKSLLDLGLQKWPRPAHLVNTLKGFLDTGHGSDMEME</sequence>
<organism evidence="1 2">
    <name type="scientific">Aspergillus keveii</name>
    <dbReference type="NCBI Taxonomy" id="714993"/>
    <lineage>
        <taxon>Eukaryota</taxon>
        <taxon>Fungi</taxon>
        <taxon>Dikarya</taxon>
        <taxon>Ascomycota</taxon>
        <taxon>Pezizomycotina</taxon>
        <taxon>Eurotiomycetes</taxon>
        <taxon>Eurotiomycetidae</taxon>
        <taxon>Eurotiales</taxon>
        <taxon>Aspergillaceae</taxon>
        <taxon>Aspergillus</taxon>
        <taxon>Aspergillus subgen. Nidulantes</taxon>
    </lineage>
</organism>
<keyword evidence="2" id="KW-1185">Reference proteome</keyword>